<evidence type="ECO:0000313" key="5">
    <source>
        <dbReference type="EMBL" id="KWV42095.1"/>
    </source>
</evidence>
<keyword evidence="1" id="KW-0229">DNA integration</keyword>
<evidence type="ECO:0000259" key="4">
    <source>
        <dbReference type="PROSITE" id="PS51898"/>
    </source>
</evidence>
<dbReference type="InterPro" id="IPR050090">
    <property type="entry name" value="Tyrosine_recombinase_XerCD"/>
</dbReference>
<dbReference type="GO" id="GO:0006310">
    <property type="term" value="P:DNA recombination"/>
    <property type="evidence" value="ECO:0007669"/>
    <property type="project" value="UniProtKB-KW"/>
</dbReference>
<dbReference type="CDD" id="cd01189">
    <property type="entry name" value="INT_ICEBs1_C_like"/>
    <property type="match status" value="1"/>
</dbReference>
<proteinExistence type="predicted"/>
<keyword evidence="6" id="KW-1185">Reference proteome</keyword>
<dbReference type="RefSeq" id="WP_062374690.1">
    <property type="nucleotide sequence ID" value="NZ_LNCD01000137.1"/>
</dbReference>
<dbReference type="OrthoDB" id="9785687at2"/>
<gene>
    <name evidence="5" type="ORF">AS026_21015</name>
</gene>
<dbReference type="InterPro" id="IPR010998">
    <property type="entry name" value="Integrase_recombinase_N"/>
</dbReference>
<keyword evidence="2" id="KW-0238">DNA-binding</keyword>
<dbReference type="PANTHER" id="PTHR30349:SF94">
    <property type="entry name" value="INTEGRASE_RECOMBINASE HI_1414-RELATED"/>
    <property type="match status" value="1"/>
</dbReference>
<organism evidence="5 6">
    <name type="scientific">Rhizobium altiplani</name>
    <dbReference type="NCBI Taxonomy" id="1864509"/>
    <lineage>
        <taxon>Bacteria</taxon>
        <taxon>Pseudomonadati</taxon>
        <taxon>Pseudomonadota</taxon>
        <taxon>Alphaproteobacteria</taxon>
        <taxon>Hyphomicrobiales</taxon>
        <taxon>Rhizobiaceae</taxon>
        <taxon>Rhizobium/Agrobacterium group</taxon>
        <taxon>Rhizobium</taxon>
    </lineage>
</organism>
<dbReference type="PROSITE" id="PS51898">
    <property type="entry name" value="TYR_RECOMBINASE"/>
    <property type="match status" value="1"/>
</dbReference>
<dbReference type="GO" id="GO:0015074">
    <property type="term" value="P:DNA integration"/>
    <property type="evidence" value="ECO:0007669"/>
    <property type="project" value="UniProtKB-KW"/>
</dbReference>
<evidence type="ECO:0000256" key="1">
    <source>
        <dbReference type="ARBA" id="ARBA00022908"/>
    </source>
</evidence>
<dbReference type="Pfam" id="PF00589">
    <property type="entry name" value="Phage_integrase"/>
    <property type="match status" value="1"/>
</dbReference>
<accession>A0A125Q4M4</accession>
<comment type="caution">
    <text evidence="5">The sequence shown here is derived from an EMBL/GenBank/DDBJ whole genome shotgun (WGS) entry which is preliminary data.</text>
</comment>
<dbReference type="InterPro" id="IPR011010">
    <property type="entry name" value="DNA_brk_join_enz"/>
</dbReference>
<evidence type="ECO:0000313" key="6">
    <source>
        <dbReference type="Proteomes" id="UP000068164"/>
    </source>
</evidence>
<reference evidence="5 6" key="1">
    <citation type="submission" date="2015-11" db="EMBL/GenBank/DDBJ databases">
        <title>Draft Genome Sequence of the Strain BR 10423 (Rhizobium sp.) isolated from nodules of Mimosa pudica.</title>
        <authorList>
            <person name="Barauna A.C."/>
            <person name="Zilli J.E."/>
            <person name="Simoes-Araujo J.L."/>
            <person name="Reis V.M."/>
            <person name="James E.K."/>
            <person name="Reis F.B.Jr."/>
            <person name="Rouws L.F."/>
            <person name="Passos S.R."/>
            <person name="Gois S.R."/>
        </authorList>
    </citation>
    <scope>NUCLEOTIDE SEQUENCE [LARGE SCALE GENOMIC DNA]</scope>
    <source>
        <strain evidence="5 6">BR10423</strain>
    </source>
</reference>
<evidence type="ECO:0000256" key="2">
    <source>
        <dbReference type="ARBA" id="ARBA00023125"/>
    </source>
</evidence>
<dbReference type="EMBL" id="LNCD01000137">
    <property type="protein sequence ID" value="KWV42095.1"/>
    <property type="molecule type" value="Genomic_DNA"/>
</dbReference>
<feature type="domain" description="Tyr recombinase" evidence="4">
    <location>
        <begin position="197"/>
        <end position="393"/>
    </location>
</feature>
<dbReference type="AlphaFoldDB" id="A0A125Q4M4"/>
<dbReference type="SUPFAM" id="SSF56349">
    <property type="entry name" value="DNA breaking-rejoining enzymes"/>
    <property type="match status" value="1"/>
</dbReference>
<dbReference type="GO" id="GO:0003677">
    <property type="term" value="F:DNA binding"/>
    <property type="evidence" value="ECO:0007669"/>
    <property type="project" value="UniProtKB-KW"/>
</dbReference>
<name>A0A125Q4M4_9HYPH</name>
<dbReference type="InterPro" id="IPR013762">
    <property type="entry name" value="Integrase-like_cat_sf"/>
</dbReference>
<dbReference type="PANTHER" id="PTHR30349">
    <property type="entry name" value="PHAGE INTEGRASE-RELATED"/>
    <property type="match status" value="1"/>
</dbReference>
<protein>
    <submittedName>
        <fullName evidence="5">Integrase</fullName>
    </submittedName>
</protein>
<dbReference type="Proteomes" id="UP000068164">
    <property type="component" value="Unassembled WGS sequence"/>
</dbReference>
<evidence type="ECO:0000256" key="3">
    <source>
        <dbReference type="ARBA" id="ARBA00023172"/>
    </source>
</evidence>
<dbReference type="Gene3D" id="1.10.150.130">
    <property type="match status" value="1"/>
</dbReference>
<sequence length="404" mass="45380">MATIRKRQWANKSGTHEAWLLNYMDANGKRHREQFDRKRDAEARRKEIEEQIGKGTYRPDAATTTLRAACESYEKDLSTRKDRGEKVTPEYFDNVTGHMWNYIAPDEERRAKQKGKNKRRPDLFKAGIGDKKLAQLSARNVGEFRDAVRKSGVSVVTTRQILGTLSRVLQHAIASDLLAANVAKGIRVVGKRNEDAKKITPPSKAAIAAVIKAADDTFTVKLTFAAASGVRASEFHALRWRHLDLKSGTATIETRVDSKRQEDTTKSKAGLREIPLGAHVVKVMKEWRLKTAFKKDDDLVFPNSKGKFENHKNMRTRVLTPTLKRAAEAMKQQGKFFEPFGWHALRHFAISTWIEAGLAPKTVQTFAGHSSLAVTMDRYGHLFPSDDHRQAMDAIASSIFANGA</sequence>
<dbReference type="InterPro" id="IPR002104">
    <property type="entry name" value="Integrase_catalytic"/>
</dbReference>
<keyword evidence="3" id="KW-0233">DNA recombination</keyword>
<dbReference type="Gene3D" id="1.10.443.10">
    <property type="entry name" value="Intergrase catalytic core"/>
    <property type="match status" value="1"/>
</dbReference>